<accession>A0A165K8E2</accession>
<dbReference type="Proteomes" id="UP000077266">
    <property type="component" value="Unassembled WGS sequence"/>
</dbReference>
<protein>
    <submittedName>
        <fullName evidence="2">Uncharacterized protein</fullName>
    </submittedName>
</protein>
<dbReference type="OrthoDB" id="4980495at2759"/>
<gene>
    <name evidence="2" type="ORF">EXIGLDRAFT_765769</name>
</gene>
<dbReference type="EMBL" id="KV425949">
    <property type="protein sequence ID" value="KZV95953.1"/>
    <property type="molecule type" value="Genomic_DNA"/>
</dbReference>
<keyword evidence="3" id="KW-1185">Reference proteome</keyword>
<evidence type="ECO:0000313" key="3">
    <source>
        <dbReference type="Proteomes" id="UP000077266"/>
    </source>
</evidence>
<reference evidence="2 3" key="1">
    <citation type="journal article" date="2016" name="Mol. Biol. Evol.">
        <title>Comparative Genomics of Early-Diverging Mushroom-Forming Fungi Provides Insights into the Origins of Lignocellulose Decay Capabilities.</title>
        <authorList>
            <person name="Nagy L.G."/>
            <person name="Riley R."/>
            <person name="Tritt A."/>
            <person name="Adam C."/>
            <person name="Daum C."/>
            <person name="Floudas D."/>
            <person name="Sun H."/>
            <person name="Yadav J.S."/>
            <person name="Pangilinan J."/>
            <person name="Larsson K.H."/>
            <person name="Matsuura K."/>
            <person name="Barry K."/>
            <person name="Labutti K."/>
            <person name="Kuo R."/>
            <person name="Ohm R.A."/>
            <person name="Bhattacharya S.S."/>
            <person name="Shirouzu T."/>
            <person name="Yoshinaga Y."/>
            <person name="Martin F.M."/>
            <person name="Grigoriev I.V."/>
            <person name="Hibbett D.S."/>
        </authorList>
    </citation>
    <scope>NUCLEOTIDE SEQUENCE [LARGE SCALE GENOMIC DNA]</scope>
    <source>
        <strain evidence="2 3">HHB12029</strain>
    </source>
</reference>
<dbReference type="InParanoid" id="A0A165K8E2"/>
<evidence type="ECO:0000256" key="1">
    <source>
        <dbReference type="SAM" id="MobiDB-lite"/>
    </source>
</evidence>
<feature type="compositionally biased region" description="Low complexity" evidence="1">
    <location>
        <begin position="171"/>
        <end position="181"/>
    </location>
</feature>
<dbReference type="AlphaFoldDB" id="A0A165K8E2"/>
<feature type="compositionally biased region" description="Low complexity" evidence="1">
    <location>
        <begin position="266"/>
        <end position="276"/>
    </location>
</feature>
<proteinExistence type="predicted"/>
<feature type="compositionally biased region" description="Polar residues" evidence="1">
    <location>
        <begin position="188"/>
        <end position="197"/>
    </location>
</feature>
<feature type="region of interest" description="Disordered" evidence="1">
    <location>
        <begin position="167"/>
        <end position="293"/>
    </location>
</feature>
<organism evidence="2 3">
    <name type="scientific">Exidia glandulosa HHB12029</name>
    <dbReference type="NCBI Taxonomy" id="1314781"/>
    <lineage>
        <taxon>Eukaryota</taxon>
        <taxon>Fungi</taxon>
        <taxon>Dikarya</taxon>
        <taxon>Basidiomycota</taxon>
        <taxon>Agaricomycotina</taxon>
        <taxon>Agaricomycetes</taxon>
        <taxon>Auriculariales</taxon>
        <taxon>Exidiaceae</taxon>
        <taxon>Exidia</taxon>
    </lineage>
</organism>
<name>A0A165K8E2_EXIGL</name>
<sequence>MGHFHATDEQRAWLECQVPEWAARSASDRSVRRKFVEECTQTYIQRWGLPETVPTENKLREKIRKWLNTCSRRKREAEKPFSLGIRDTLRHGKEQRRWLNSLIPEYEESGARRGGKTEFAYKCAETYIKRWGLPKTANGEELAEDDFKKRIHTWFRLGVHLSLSKRGPDHQVAAQQQVSSAEDIQQHRAPTSHNSQLLYEIGPHPAADNGSSSTTHAYGPTGFSGLTLPQHGATSSASRPDDNLPASPPPPDPLQLPSFCSSLSALQSPVLSYSPQSPSPPLDASTPPSPKSVSILLKDKGHGILLAQKLVELASGRELHANDVAAEIVASALGTVNIVEALFVAAGWVLDASRNSPGSTLPKEGEHVLTEPQRISDFNAMDCMDEFDPDLNVVWPPLFSSRPTTRASPPTCMLEDLLKSFVRVLSHCPANVKSEVLFELHETFRRRSVALISFSSQWSDTNTDSDRKHIAFAHILSTVLSLPSLFRDEANRDVWIVFAQVLVSVLPKGAEAEAGWVAGVYNLRALVELKVNARGASSDYEPKCRWEKEIFRVYEDRWLKMHDVRLQAELAEILDWLRGVLHFEALVG</sequence>
<evidence type="ECO:0000313" key="2">
    <source>
        <dbReference type="EMBL" id="KZV95953.1"/>
    </source>
</evidence>